<dbReference type="GO" id="GO:0005886">
    <property type="term" value="C:plasma membrane"/>
    <property type="evidence" value="ECO:0007669"/>
    <property type="project" value="TreeGrafter"/>
</dbReference>
<sequence>MFNISSVSNEVKEEVKGLIDQHIHQEDITDMLIELSQNESSSKITEALRQLYFIEKFTSMYEIERFVSTYEKVTKQSLTEITLSNDKTHPLNIFQQEINIFKSLLQETSALLNQVKVNETEAVELFKGKVQTLSGLIPHFNRKEKIIFPVIERRGEYILPRKMWADDDVIRFALNKLQKRVAKLEEVDWRHIQNAYTELESSLTDMLRQEEILFIPLMQEDISAVEWQQIAQESSAFGYAIEVPEIWHDSEIELTSIDAKYDAKQGQQNLCFGGGFLTTKEADLILNNLPVEITFVDKNGTFKYFNDLVEASDMMFIRTPISIGRNVANCHPPKSLSKVMQIIRDLKTKQKKSESMWFKKGNQFIHVTYKALFDEKDEYIGILEYVQDIQPFFELPQKFKRDATKQ</sequence>
<dbReference type="InterPro" id="IPR035965">
    <property type="entry name" value="PAS-like_dom_sf"/>
</dbReference>
<accession>A0A6N3A5M1</accession>
<dbReference type="RefSeq" id="WP_156666543.1">
    <property type="nucleotide sequence ID" value="NZ_CACRUO010000020.1"/>
</dbReference>
<organism evidence="2">
    <name type="scientific">Staphylococcus simulans</name>
    <dbReference type="NCBI Taxonomy" id="1286"/>
    <lineage>
        <taxon>Bacteria</taxon>
        <taxon>Bacillati</taxon>
        <taxon>Bacillota</taxon>
        <taxon>Bacilli</taxon>
        <taxon>Bacillales</taxon>
        <taxon>Staphylococcaceae</taxon>
        <taxon>Staphylococcus</taxon>
    </lineage>
</organism>
<dbReference type="InterPro" id="IPR012312">
    <property type="entry name" value="Hemerythrin-like"/>
</dbReference>
<evidence type="ECO:0000259" key="1">
    <source>
        <dbReference type="Pfam" id="PF01814"/>
    </source>
</evidence>
<name>A0A6N3A5M1_STASI</name>
<dbReference type="PANTHER" id="PTHR39966">
    <property type="entry name" value="BLL2471 PROTEIN-RELATED"/>
    <property type="match status" value="1"/>
</dbReference>
<dbReference type="Gene3D" id="1.20.120.520">
    <property type="entry name" value="nmb1532 protein domain like"/>
    <property type="match status" value="1"/>
</dbReference>
<proteinExistence type="predicted"/>
<dbReference type="Pfam" id="PF01814">
    <property type="entry name" value="Hemerythrin"/>
    <property type="match status" value="1"/>
</dbReference>
<feature type="domain" description="Hemerythrin-like" evidence="1">
    <location>
        <begin position="123"/>
        <end position="217"/>
    </location>
</feature>
<dbReference type="SUPFAM" id="SSF55785">
    <property type="entry name" value="PYP-like sensor domain (PAS domain)"/>
    <property type="match status" value="1"/>
</dbReference>
<gene>
    <name evidence="2" type="ORF">SSLFYP27_00797</name>
</gene>
<evidence type="ECO:0000313" key="2">
    <source>
        <dbReference type="EMBL" id="VYT85236.1"/>
    </source>
</evidence>
<dbReference type="Gene3D" id="3.30.450.20">
    <property type="entry name" value="PAS domain"/>
    <property type="match status" value="1"/>
</dbReference>
<reference evidence="2" key="1">
    <citation type="submission" date="2019-11" db="EMBL/GenBank/DDBJ databases">
        <authorList>
            <person name="Feng L."/>
        </authorList>
    </citation>
    <scope>NUCLEOTIDE SEQUENCE</scope>
    <source>
        <strain evidence="2">SsimulansLFYP27</strain>
    </source>
</reference>
<dbReference type="AlphaFoldDB" id="A0A6N3A5M1"/>
<dbReference type="EMBL" id="CACRUO010000020">
    <property type="protein sequence ID" value="VYT85236.1"/>
    <property type="molecule type" value="Genomic_DNA"/>
</dbReference>
<dbReference type="Pfam" id="PF13596">
    <property type="entry name" value="PAS_10"/>
    <property type="match status" value="1"/>
</dbReference>
<dbReference type="PANTHER" id="PTHR39966:SF3">
    <property type="entry name" value="DUF438 DOMAIN-CONTAINING PROTEIN"/>
    <property type="match status" value="1"/>
</dbReference>
<protein>
    <recommendedName>
        <fullName evidence="1">Hemerythrin-like domain-containing protein</fullName>
    </recommendedName>
</protein>